<organism evidence="3 4">
    <name type="scientific">Marisediminitalea aggregata</name>
    <dbReference type="NCBI Taxonomy" id="634436"/>
    <lineage>
        <taxon>Bacteria</taxon>
        <taxon>Pseudomonadati</taxon>
        <taxon>Pseudomonadota</taxon>
        <taxon>Gammaproteobacteria</taxon>
        <taxon>Alteromonadales</taxon>
        <taxon>Alteromonadaceae</taxon>
        <taxon>Marisediminitalea</taxon>
    </lineage>
</organism>
<proteinExistence type="predicted"/>
<dbReference type="STRING" id="634436.SAMN05216361_1975"/>
<gene>
    <name evidence="3" type="ORF">SAMN05216361_1975</name>
</gene>
<feature type="region of interest" description="Disordered" evidence="1">
    <location>
        <begin position="26"/>
        <end position="46"/>
    </location>
</feature>
<dbReference type="AlphaFoldDB" id="A0A1M5J8B6"/>
<sequence length="121" mass="13230">MKKSTLSLFFTTGILACTSMVHANASEAGSAASQTSSQVVTEFSGKPPFKRQRVVGETMDMAQFEVVTSAQTCQANKATMRGKPPFKRSSDCVETVDLAQFEVTNEEKTTQFSGRPPFKRH</sequence>
<feature type="chain" id="PRO_5012522294" evidence="2">
    <location>
        <begin position="24"/>
        <end position="121"/>
    </location>
</feature>
<evidence type="ECO:0000313" key="3">
    <source>
        <dbReference type="EMBL" id="SHG36480.1"/>
    </source>
</evidence>
<feature type="compositionally biased region" description="Polar residues" evidence="1">
    <location>
        <begin position="31"/>
        <end position="41"/>
    </location>
</feature>
<dbReference type="OrthoDB" id="6336451at2"/>
<evidence type="ECO:0000256" key="2">
    <source>
        <dbReference type="SAM" id="SignalP"/>
    </source>
</evidence>
<reference evidence="4" key="1">
    <citation type="submission" date="2016-11" db="EMBL/GenBank/DDBJ databases">
        <authorList>
            <person name="Varghese N."/>
            <person name="Submissions S."/>
        </authorList>
    </citation>
    <scope>NUCLEOTIDE SEQUENCE [LARGE SCALE GENOMIC DNA]</scope>
    <source>
        <strain evidence="4">CGMCC 1.8995</strain>
    </source>
</reference>
<accession>A0A1M5J8B6</accession>
<dbReference type="RefSeq" id="WP_084526383.1">
    <property type="nucleotide sequence ID" value="NZ_FQWD01000003.1"/>
</dbReference>
<evidence type="ECO:0000313" key="4">
    <source>
        <dbReference type="Proteomes" id="UP000184520"/>
    </source>
</evidence>
<keyword evidence="2" id="KW-0732">Signal</keyword>
<evidence type="ECO:0000256" key="1">
    <source>
        <dbReference type="SAM" id="MobiDB-lite"/>
    </source>
</evidence>
<dbReference type="PROSITE" id="PS51257">
    <property type="entry name" value="PROKAR_LIPOPROTEIN"/>
    <property type="match status" value="1"/>
</dbReference>
<name>A0A1M5J8B6_9ALTE</name>
<protein>
    <submittedName>
        <fullName evidence="3">Uncharacterized protein</fullName>
    </submittedName>
</protein>
<dbReference type="Proteomes" id="UP000184520">
    <property type="component" value="Unassembled WGS sequence"/>
</dbReference>
<keyword evidence="4" id="KW-1185">Reference proteome</keyword>
<dbReference type="EMBL" id="FQWD01000003">
    <property type="protein sequence ID" value="SHG36480.1"/>
    <property type="molecule type" value="Genomic_DNA"/>
</dbReference>
<feature type="signal peptide" evidence="2">
    <location>
        <begin position="1"/>
        <end position="23"/>
    </location>
</feature>